<dbReference type="Proteomes" id="UP000095553">
    <property type="component" value="Unassembled WGS sequence"/>
</dbReference>
<dbReference type="PANTHER" id="PTHR43017:SF1">
    <property type="entry name" value="ACETYLTRANSFERASE YJL218W-RELATED"/>
    <property type="match status" value="1"/>
</dbReference>
<gene>
    <name evidence="2" type="ORF">ERS852571_01206</name>
</gene>
<keyword evidence="1 2" id="KW-0808">Transferase</keyword>
<dbReference type="InterPro" id="IPR039369">
    <property type="entry name" value="LacA-like"/>
</dbReference>
<reference evidence="2 3" key="1">
    <citation type="submission" date="2015-09" db="EMBL/GenBank/DDBJ databases">
        <authorList>
            <consortium name="Pathogen Informatics"/>
        </authorList>
    </citation>
    <scope>NUCLEOTIDE SEQUENCE [LARGE SCALE GENOMIC DNA]</scope>
    <source>
        <strain evidence="2 3">2789STDY5834959</strain>
    </source>
</reference>
<dbReference type="RefSeq" id="WP_070097257.1">
    <property type="nucleotide sequence ID" value="NZ_CP143954.1"/>
</dbReference>
<dbReference type="EMBL" id="CYXY01000006">
    <property type="protein sequence ID" value="CUM89382.1"/>
    <property type="molecule type" value="Genomic_DNA"/>
</dbReference>
<dbReference type="Pfam" id="PF00132">
    <property type="entry name" value="Hexapep"/>
    <property type="match status" value="1"/>
</dbReference>
<protein>
    <recommendedName>
        <fullName evidence="1">Acetyltransferase</fullName>
        <ecNumber evidence="1">2.3.1.-</ecNumber>
    </recommendedName>
</protein>
<proteinExistence type="inferred from homology"/>
<evidence type="ECO:0000313" key="3">
    <source>
        <dbReference type="Proteomes" id="UP000095553"/>
    </source>
</evidence>
<dbReference type="InterPro" id="IPR011004">
    <property type="entry name" value="Trimer_LpxA-like_sf"/>
</dbReference>
<evidence type="ECO:0000256" key="1">
    <source>
        <dbReference type="RuleBase" id="RU367021"/>
    </source>
</evidence>
<organism evidence="2 3">
    <name type="scientific">Anaerostipes hadrus</name>
    <dbReference type="NCBI Taxonomy" id="649756"/>
    <lineage>
        <taxon>Bacteria</taxon>
        <taxon>Bacillati</taxon>
        <taxon>Bacillota</taxon>
        <taxon>Clostridia</taxon>
        <taxon>Lachnospirales</taxon>
        <taxon>Lachnospiraceae</taxon>
        <taxon>Anaerostipes</taxon>
    </lineage>
</organism>
<sequence length="184" mass="21056">MLMKVYLWFRKNILKIDDRSQLEIAIENGLKIGKNHNIQDQVIFDWSHCWLIEIGDNVTIAPRVYILCHDASTKNTLGYTKIGRVRIGNNVFIGANTTILPGVTIGDNVIIGANGVVTKDIPENSVAIGNPCRVIKDYNNYMYENKKIMDNVPVFDEKYIIGNIDEKRKREMREKLEKTIGFVK</sequence>
<evidence type="ECO:0000313" key="2">
    <source>
        <dbReference type="EMBL" id="CUM89382.1"/>
    </source>
</evidence>
<dbReference type="InterPro" id="IPR001451">
    <property type="entry name" value="Hexapep"/>
</dbReference>
<comment type="similarity">
    <text evidence="1">Belongs to the transferase hexapeptide repeat family.</text>
</comment>
<dbReference type="GO" id="GO:0008870">
    <property type="term" value="F:galactoside O-acetyltransferase activity"/>
    <property type="evidence" value="ECO:0007669"/>
    <property type="project" value="TreeGrafter"/>
</dbReference>
<dbReference type="EC" id="2.3.1.-" evidence="1"/>
<dbReference type="AlphaFoldDB" id="A0A174BB56"/>
<dbReference type="Gene3D" id="2.160.10.10">
    <property type="entry name" value="Hexapeptide repeat proteins"/>
    <property type="match status" value="1"/>
</dbReference>
<dbReference type="PANTHER" id="PTHR43017">
    <property type="entry name" value="GALACTOSIDE O-ACETYLTRANSFERASE"/>
    <property type="match status" value="1"/>
</dbReference>
<accession>A0A174BB56</accession>
<dbReference type="SUPFAM" id="SSF51161">
    <property type="entry name" value="Trimeric LpxA-like enzymes"/>
    <property type="match status" value="1"/>
</dbReference>
<keyword evidence="1 2" id="KW-0012">Acyltransferase</keyword>
<name>A0A174BB56_ANAHA</name>